<dbReference type="EMBL" id="GL435087">
    <property type="protein sequence ID" value="EFN74012.1"/>
    <property type="molecule type" value="Genomic_DNA"/>
</dbReference>
<evidence type="ECO:0000313" key="2">
    <source>
        <dbReference type="Proteomes" id="UP000000311"/>
    </source>
</evidence>
<proteinExistence type="predicted"/>
<reference evidence="1 2" key="1">
    <citation type="journal article" date="2010" name="Science">
        <title>Genomic comparison of the ants Camponotus floridanus and Harpegnathos saltator.</title>
        <authorList>
            <person name="Bonasio R."/>
            <person name="Zhang G."/>
            <person name="Ye C."/>
            <person name="Mutti N.S."/>
            <person name="Fang X."/>
            <person name="Qin N."/>
            <person name="Donahue G."/>
            <person name="Yang P."/>
            <person name="Li Q."/>
            <person name="Li C."/>
            <person name="Zhang P."/>
            <person name="Huang Z."/>
            <person name="Berger S.L."/>
            <person name="Reinberg D."/>
            <person name="Wang J."/>
            <person name="Liebig J."/>
        </authorList>
    </citation>
    <scope>NUCLEOTIDE SEQUENCE [LARGE SCALE GENOMIC DNA]</scope>
    <source>
        <strain evidence="2">C129</strain>
    </source>
</reference>
<keyword evidence="2" id="KW-1185">Reference proteome</keyword>
<gene>
    <name evidence="1" type="ORF">EAG_14596</name>
</gene>
<name>E1ZXP0_CAMFO</name>
<dbReference type="AlphaFoldDB" id="E1ZXP0"/>
<accession>E1ZXP0</accession>
<evidence type="ECO:0000313" key="1">
    <source>
        <dbReference type="EMBL" id="EFN74012.1"/>
    </source>
</evidence>
<sequence>MQRVEGKVRTREEGAKEKLLYSRCQDEGDPCLFSNSNARGYALDVKDLGPTKLACQQHATATRVRLTVHPCSNGGRATTIDDYPRRDVPRSRRILRAIDPSSRDVAWTRSMGFCIRVVLDSAYRSVPDPSTPLDATVTAVWQVWAYDNAGHYSHFKFANLRSRDLLPAQTRTSPDGISKNDGEILRYLMLLDPDRLADDNRSDSSLQFVARKRSTFAMRCLRYLWIPTNDDRTIGAIAKCQMSVNVAGRRRISTWARIDWRRRPGKCCLLIFLLSNSAETVTMETV</sequence>
<organism evidence="2">
    <name type="scientific">Camponotus floridanus</name>
    <name type="common">Florida carpenter ant</name>
    <dbReference type="NCBI Taxonomy" id="104421"/>
    <lineage>
        <taxon>Eukaryota</taxon>
        <taxon>Metazoa</taxon>
        <taxon>Ecdysozoa</taxon>
        <taxon>Arthropoda</taxon>
        <taxon>Hexapoda</taxon>
        <taxon>Insecta</taxon>
        <taxon>Pterygota</taxon>
        <taxon>Neoptera</taxon>
        <taxon>Endopterygota</taxon>
        <taxon>Hymenoptera</taxon>
        <taxon>Apocrita</taxon>
        <taxon>Aculeata</taxon>
        <taxon>Formicoidea</taxon>
        <taxon>Formicidae</taxon>
        <taxon>Formicinae</taxon>
        <taxon>Camponotus</taxon>
    </lineage>
</organism>
<dbReference type="InParanoid" id="E1ZXP0"/>
<dbReference type="Proteomes" id="UP000000311">
    <property type="component" value="Unassembled WGS sequence"/>
</dbReference>
<protein>
    <submittedName>
        <fullName evidence="1">Uncharacterized protein</fullName>
    </submittedName>
</protein>